<dbReference type="InterPro" id="IPR050515">
    <property type="entry name" value="Beta-lactam/transpept"/>
</dbReference>
<dbReference type="PATRIC" id="fig|861450.3.peg.801"/>
<dbReference type="Gene3D" id="3.40.710.10">
    <property type="entry name" value="DD-peptidase/beta-lactamase superfamily"/>
    <property type="match status" value="1"/>
</dbReference>
<dbReference type="InterPro" id="IPR005543">
    <property type="entry name" value="PASTA_dom"/>
</dbReference>
<dbReference type="PANTHER" id="PTHR30627">
    <property type="entry name" value="PEPTIDOGLYCAN D,D-TRANSPEPTIDASE"/>
    <property type="match status" value="1"/>
</dbReference>
<dbReference type="Proteomes" id="UP000005481">
    <property type="component" value="Unassembled WGS sequence"/>
</dbReference>
<dbReference type="EMBL" id="AGCJ01000030">
    <property type="protein sequence ID" value="EHM41626.1"/>
    <property type="molecule type" value="Genomic_DNA"/>
</dbReference>
<dbReference type="InterPro" id="IPR001460">
    <property type="entry name" value="PCN-bd_Tpept"/>
</dbReference>
<dbReference type="eggNOG" id="COG0768">
    <property type="taxonomic scope" value="Bacteria"/>
</dbReference>
<dbReference type="STRING" id="861450.HMPREF0080_00848"/>
<feature type="domain" description="PASTA" evidence="3">
    <location>
        <begin position="198"/>
        <end position="257"/>
    </location>
</feature>
<organism evidence="4 5">
    <name type="scientific">Anaeroglobus geminatus F0357</name>
    <dbReference type="NCBI Taxonomy" id="861450"/>
    <lineage>
        <taxon>Bacteria</taxon>
        <taxon>Bacillati</taxon>
        <taxon>Bacillota</taxon>
        <taxon>Negativicutes</taxon>
        <taxon>Veillonellales</taxon>
        <taxon>Veillonellaceae</taxon>
        <taxon>Anaeroglobus</taxon>
    </lineage>
</organism>
<evidence type="ECO:0000256" key="2">
    <source>
        <dbReference type="ARBA" id="ARBA00023136"/>
    </source>
</evidence>
<gene>
    <name evidence="4" type="ORF">HMPREF0080_00848</name>
</gene>
<keyword evidence="2" id="KW-0472">Membrane</keyword>
<dbReference type="GO" id="GO:0071555">
    <property type="term" value="P:cell wall organization"/>
    <property type="evidence" value="ECO:0007669"/>
    <property type="project" value="TreeGrafter"/>
</dbReference>
<name>G9YGS8_9FIRM</name>
<evidence type="ECO:0000259" key="3">
    <source>
        <dbReference type="PROSITE" id="PS51178"/>
    </source>
</evidence>
<proteinExistence type="predicted"/>
<dbReference type="Pfam" id="PF00905">
    <property type="entry name" value="Transpeptidase"/>
    <property type="match status" value="1"/>
</dbReference>
<dbReference type="Pfam" id="PF03793">
    <property type="entry name" value="PASTA"/>
    <property type="match status" value="1"/>
</dbReference>
<keyword evidence="5" id="KW-1185">Reference proteome</keyword>
<dbReference type="PANTHER" id="PTHR30627:SF1">
    <property type="entry name" value="PEPTIDOGLYCAN D,D-TRANSPEPTIDASE FTSI"/>
    <property type="match status" value="1"/>
</dbReference>
<dbReference type="AlphaFoldDB" id="G9YGS8"/>
<comment type="subcellular location">
    <subcellularLocation>
        <location evidence="1">Membrane</location>
    </subcellularLocation>
</comment>
<dbReference type="SUPFAM" id="SSF56601">
    <property type="entry name" value="beta-lactamase/transpeptidase-like"/>
    <property type="match status" value="1"/>
</dbReference>
<evidence type="ECO:0000313" key="5">
    <source>
        <dbReference type="Proteomes" id="UP000005481"/>
    </source>
</evidence>
<dbReference type="SUPFAM" id="SSF54184">
    <property type="entry name" value="Penicillin-binding protein 2x (pbp-2x), c-terminal domain"/>
    <property type="match status" value="1"/>
</dbReference>
<dbReference type="eggNOG" id="COG2815">
    <property type="taxonomic scope" value="Bacteria"/>
</dbReference>
<reference evidence="4 5" key="1">
    <citation type="submission" date="2011-08" db="EMBL/GenBank/DDBJ databases">
        <authorList>
            <person name="Weinstock G."/>
            <person name="Sodergren E."/>
            <person name="Clifton S."/>
            <person name="Fulton L."/>
            <person name="Fulton B."/>
            <person name="Courtney L."/>
            <person name="Fronick C."/>
            <person name="Harrison M."/>
            <person name="Strong C."/>
            <person name="Farmer C."/>
            <person name="Delahaunty K."/>
            <person name="Markovic C."/>
            <person name="Hall O."/>
            <person name="Minx P."/>
            <person name="Tomlinson C."/>
            <person name="Mitreva M."/>
            <person name="Hou S."/>
            <person name="Chen J."/>
            <person name="Wollam A."/>
            <person name="Pepin K.H."/>
            <person name="Johnson M."/>
            <person name="Bhonagiri V."/>
            <person name="Zhang X."/>
            <person name="Suruliraj S."/>
            <person name="Warren W."/>
            <person name="Chinwalla A."/>
            <person name="Mardis E.R."/>
            <person name="Wilson R.K."/>
        </authorList>
    </citation>
    <scope>NUCLEOTIDE SEQUENCE [LARGE SCALE GENOMIC DNA]</scope>
    <source>
        <strain evidence="4 5">F0357</strain>
    </source>
</reference>
<protein>
    <submittedName>
        <fullName evidence="4">PASTA domain protein</fullName>
    </submittedName>
</protein>
<dbReference type="InterPro" id="IPR012338">
    <property type="entry name" value="Beta-lactam/transpept-like"/>
</dbReference>
<dbReference type="PROSITE" id="PS51178">
    <property type="entry name" value="PASTA"/>
    <property type="match status" value="1"/>
</dbReference>
<evidence type="ECO:0000256" key="1">
    <source>
        <dbReference type="ARBA" id="ARBA00004370"/>
    </source>
</evidence>
<dbReference type="GO" id="GO:0008658">
    <property type="term" value="F:penicillin binding"/>
    <property type="evidence" value="ECO:0007669"/>
    <property type="project" value="InterPro"/>
</dbReference>
<accession>G9YGS8</accession>
<dbReference type="GO" id="GO:0005886">
    <property type="term" value="C:plasma membrane"/>
    <property type="evidence" value="ECO:0007669"/>
    <property type="project" value="TreeGrafter"/>
</dbReference>
<comment type="caution">
    <text evidence="4">The sequence shown here is derived from an EMBL/GenBank/DDBJ whole genome shotgun (WGS) entry which is preliminary data.</text>
</comment>
<dbReference type="HOGENOM" id="CLU_995721_0_0_9"/>
<sequence>MSRVDTAIMAIGQGIAVTPLQMVQAFGGLANRGTMMKPFVIKEIDNPDGSVYKKTEPVEAGRPVSPEVSRTISRIMAEEINSGGGINAKIDGYNFCGKTGTAQRLNAEGTGYAEGQYIGSFVGFGPLEDPQYVVLIVVDNPSGVYYGAQVAAPVFKEMMTDIVRIKGIRPADPSAVNAGIFRSEGGSVRSSLPPVYVDADGILLPSFAGFDSREVNEWLNEAGLSFIPVGTGLAVYQHPDAGTYVEPGSDVTVSFTR</sequence>
<evidence type="ECO:0000313" key="4">
    <source>
        <dbReference type="EMBL" id="EHM41626.1"/>
    </source>
</evidence>